<organism evidence="1 2">
    <name type="scientific">Spongisporangium articulatum</name>
    <dbReference type="NCBI Taxonomy" id="3362603"/>
    <lineage>
        <taxon>Bacteria</taxon>
        <taxon>Bacillati</taxon>
        <taxon>Actinomycetota</taxon>
        <taxon>Actinomycetes</taxon>
        <taxon>Kineosporiales</taxon>
        <taxon>Kineosporiaceae</taxon>
        <taxon>Spongisporangium</taxon>
    </lineage>
</organism>
<sequence>MIPRLPAPQLLALDIDGTTVDHDFKLSERVRTAVRSAVAAGLDVVIATGRSLHETLPVLDSLELLHGWAVCSNGSVTLRLDPSLERGYEVAAVETFDAREILTLLREHLPTALYALETDSGGFLLTAPFPPGELEGPHVRVASSFEELMAAPACRVVVRSPEHTSDDFMALTRKVGLHGVNYAVGWTAWLDLAPQGVSKASALEKVRVTLGVDPSATVAVGDGRNDIEMFAWAARSVAMGNAVDEVKAAAGEVCGDVADDGLALLLEKIVADRPAP</sequence>
<dbReference type="PROSITE" id="PS01229">
    <property type="entry name" value="COF_2"/>
    <property type="match status" value="1"/>
</dbReference>
<proteinExistence type="predicted"/>
<dbReference type="GO" id="GO:0016787">
    <property type="term" value="F:hydrolase activity"/>
    <property type="evidence" value="ECO:0007669"/>
    <property type="project" value="UniProtKB-KW"/>
</dbReference>
<evidence type="ECO:0000313" key="1">
    <source>
        <dbReference type="EMBL" id="MFI7586109.1"/>
    </source>
</evidence>
<comment type="caution">
    <text evidence="1">The sequence shown here is derived from an EMBL/GenBank/DDBJ whole genome shotgun (WGS) entry which is preliminary data.</text>
</comment>
<evidence type="ECO:0000313" key="2">
    <source>
        <dbReference type="Proteomes" id="UP001612915"/>
    </source>
</evidence>
<keyword evidence="1" id="KW-0378">Hydrolase</keyword>
<dbReference type="Pfam" id="PF08282">
    <property type="entry name" value="Hydrolase_3"/>
    <property type="match status" value="1"/>
</dbReference>
<dbReference type="RefSeq" id="WP_398275175.1">
    <property type="nucleotide sequence ID" value="NZ_JBITLV010000001.1"/>
</dbReference>
<dbReference type="SUPFAM" id="SSF56784">
    <property type="entry name" value="HAD-like"/>
    <property type="match status" value="1"/>
</dbReference>
<protein>
    <submittedName>
        <fullName evidence="1">HAD family hydrolase</fullName>
        <ecNumber evidence="1">3.1.3.-</ecNumber>
    </submittedName>
</protein>
<dbReference type="Gene3D" id="3.30.1240.10">
    <property type="match status" value="1"/>
</dbReference>
<accession>A0ABW8AIC1</accession>
<gene>
    <name evidence="1" type="ORF">ACIB24_03425</name>
</gene>
<dbReference type="PANTHER" id="PTHR10000:SF8">
    <property type="entry name" value="HAD SUPERFAMILY HYDROLASE-LIKE, TYPE 3"/>
    <property type="match status" value="1"/>
</dbReference>
<keyword evidence="2" id="KW-1185">Reference proteome</keyword>
<dbReference type="EMBL" id="JBITLV010000001">
    <property type="protein sequence ID" value="MFI7586109.1"/>
    <property type="molecule type" value="Genomic_DNA"/>
</dbReference>
<dbReference type="Proteomes" id="UP001612915">
    <property type="component" value="Unassembled WGS sequence"/>
</dbReference>
<reference evidence="1 2" key="1">
    <citation type="submission" date="2024-10" db="EMBL/GenBank/DDBJ databases">
        <title>The Natural Products Discovery Center: Release of the First 8490 Sequenced Strains for Exploring Actinobacteria Biosynthetic Diversity.</title>
        <authorList>
            <person name="Kalkreuter E."/>
            <person name="Kautsar S.A."/>
            <person name="Yang D."/>
            <person name="Bader C.D."/>
            <person name="Teijaro C.N."/>
            <person name="Fluegel L."/>
            <person name="Davis C.M."/>
            <person name="Simpson J.R."/>
            <person name="Lauterbach L."/>
            <person name="Steele A.D."/>
            <person name="Gui C."/>
            <person name="Meng S."/>
            <person name="Li G."/>
            <person name="Viehrig K."/>
            <person name="Ye F."/>
            <person name="Su P."/>
            <person name="Kiefer A.F."/>
            <person name="Nichols A."/>
            <person name="Cepeda A.J."/>
            <person name="Yan W."/>
            <person name="Fan B."/>
            <person name="Jiang Y."/>
            <person name="Adhikari A."/>
            <person name="Zheng C.-J."/>
            <person name="Schuster L."/>
            <person name="Cowan T.M."/>
            <person name="Smanski M.J."/>
            <person name="Chevrette M.G."/>
            <person name="De Carvalho L.P.S."/>
            <person name="Shen B."/>
        </authorList>
    </citation>
    <scope>NUCLEOTIDE SEQUENCE [LARGE SCALE GENOMIC DNA]</scope>
    <source>
        <strain evidence="1 2">NPDC049639</strain>
    </source>
</reference>
<dbReference type="PANTHER" id="PTHR10000">
    <property type="entry name" value="PHOSPHOSERINE PHOSPHATASE"/>
    <property type="match status" value="1"/>
</dbReference>
<dbReference type="InterPro" id="IPR023214">
    <property type="entry name" value="HAD_sf"/>
</dbReference>
<dbReference type="Gene3D" id="3.40.50.1000">
    <property type="entry name" value="HAD superfamily/HAD-like"/>
    <property type="match status" value="1"/>
</dbReference>
<name>A0ABW8AIC1_9ACTN</name>
<dbReference type="InterPro" id="IPR036412">
    <property type="entry name" value="HAD-like_sf"/>
</dbReference>
<dbReference type="EC" id="3.1.3.-" evidence="1"/>